<accession>C8N9P8</accession>
<evidence type="ECO:0008006" key="4">
    <source>
        <dbReference type="Google" id="ProtNLM"/>
    </source>
</evidence>
<proteinExistence type="predicted"/>
<evidence type="ECO:0000313" key="3">
    <source>
        <dbReference type="Proteomes" id="UP000004870"/>
    </source>
</evidence>
<dbReference type="RefSeq" id="WP_004141053.1">
    <property type="nucleotide sequence ID" value="NZ_GG694026.1"/>
</dbReference>
<evidence type="ECO:0000313" key="2">
    <source>
        <dbReference type="EMBL" id="EEV88619.1"/>
    </source>
</evidence>
<name>C8N9P8_CARH6</name>
<evidence type="ECO:0000256" key="1">
    <source>
        <dbReference type="SAM" id="SignalP"/>
    </source>
</evidence>
<protein>
    <recommendedName>
        <fullName evidence="4">Lipoprotein</fullName>
    </recommendedName>
</protein>
<dbReference type="GeneID" id="84788639"/>
<feature type="chain" id="PRO_5002989580" description="Lipoprotein" evidence="1">
    <location>
        <begin position="21"/>
        <end position="183"/>
    </location>
</feature>
<dbReference type="AlphaFoldDB" id="C8N9P8"/>
<dbReference type="HOGENOM" id="CLU_1472665_0_0_6"/>
<comment type="caution">
    <text evidence="2">The sequence shown here is derived from an EMBL/GenBank/DDBJ whole genome shotgun (WGS) entry which is preliminary data.</text>
</comment>
<dbReference type="Proteomes" id="UP000004870">
    <property type="component" value="Unassembled WGS sequence"/>
</dbReference>
<reference evidence="2 3" key="1">
    <citation type="submission" date="2009-08" db="EMBL/GenBank/DDBJ databases">
        <authorList>
            <person name="Qin X."/>
            <person name="Bachman B."/>
            <person name="Battles P."/>
            <person name="Bell A."/>
            <person name="Bess C."/>
            <person name="Bickham C."/>
            <person name="Chaboub L."/>
            <person name="Chen D."/>
            <person name="Coyle M."/>
            <person name="Deiros D.R."/>
            <person name="Dinh H."/>
            <person name="Forbes L."/>
            <person name="Fowler G."/>
            <person name="Francisco L."/>
            <person name="Fu Q."/>
            <person name="Gubbala S."/>
            <person name="Hale W."/>
            <person name="Han Y."/>
            <person name="Hemphill L."/>
            <person name="Highlander S.K."/>
            <person name="Hirani K."/>
            <person name="Hogues M."/>
            <person name="Jackson L."/>
            <person name="Jakkamsetti A."/>
            <person name="Javaid M."/>
            <person name="Jiang H."/>
            <person name="Korchina V."/>
            <person name="Kovar C."/>
            <person name="Lara F."/>
            <person name="Lee S."/>
            <person name="Mata R."/>
            <person name="Mathew T."/>
            <person name="Moen C."/>
            <person name="Morales K."/>
            <person name="Munidasa M."/>
            <person name="Nazareth L."/>
            <person name="Ngo R."/>
            <person name="Nguyen L."/>
            <person name="Okwuonu G."/>
            <person name="Ongeri F."/>
            <person name="Patil S."/>
            <person name="Petrosino J."/>
            <person name="Pham C."/>
            <person name="Pham P."/>
            <person name="Pu L.-L."/>
            <person name="Puazo M."/>
            <person name="Raj R."/>
            <person name="Reid J."/>
            <person name="Rouhana J."/>
            <person name="Saada N."/>
            <person name="Shang Y."/>
            <person name="Simmons D."/>
            <person name="Thornton R."/>
            <person name="Warren J."/>
            <person name="Weissenberger G."/>
            <person name="Zhang J."/>
            <person name="Zhang L."/>
            <person name="Zhou C."/>
            <person name="Zhu D."/>
            <person name="Muzny D."/>
            <person name="Worley K."/>
            <person name="Gibbs R."/>
        </authorList>
    </citation>
    <scope>NUCLEOTIDE SEQUENCE [LARGE SCALE GENOMIC DNA]</scope>
    <source>
        <strain evidence="3">ATCC 15826 / DSM 8339 / NCTC 10426 / 6573</strain>
    </source>
</reference>
<dbReference type="EMBL" id="ACKY01000059">
    <property type="protein sequence ID" value="EEV88619.1"/>
    <property type="molecule type" value="Genomic_DNA"/>
</dbReference>
<sequence length="183" mass="20676">MKIKKIYLLMAALMLLEGCAYTDKIIGPFKAQFTKMEEPVDGDRARVRVISSTYKVRATVGSDCIDWKRTASVLGGFSDTHDYDGRIIPGMPDPNSHRNKKRFAEFYVRANEPITLIQVQTPGYTAICFLAATFVPEKNHDYDFTADSEWIVDGYEKQCSIMISDITDGNSTPIKIEEAKECR</sequence>
<gene>
    <name evidence="2" type="ORF">HMPREF0198_1226</name>
</gene>
<dbReference type="OrthoDB" id="7068698at2"/>
<organism evidence="2 3">
    <name type="scientific">Cardiobacterium hominis (strain ATCC 15826 / DSM 8339 / NCTC 10426 / 6573)</name>
    <dbReference type="NCBI Taxonomy" id="638300"/>
    <lineage>
        <taxon>Bacteria</taxon>
        <taxon>Pseudomonadati</taxon>
        <taxon>Pseudomonadota</taxon>
        <taxon>Gammaproteobacteria</taxon>
        <taxon>Cardiobacteriales</taxon>
        <taxon>Cardiobacteriaceae</taxon>
        <taxon>Cardiobacterium</taxon>
    </lineage>
</organism>
<feature type="signal peptide" evidence="1">
    <location>
        <begin position="1"/>
        <end position="20"/>
    </location>
</feature>
<keyword evidence="1" id="KW-0732">Signal</keyword>
<keyword evidence="3" id="KW-1185">Reference proteome</keyword>